<keyword evidence="2" id="KW-0274">FAD</keyword>
<organism evidence="5 6">
    <name type="scientific">Bordetella bronchialis</name>
    <dbReference type="NCBI Taxonomy" id="463025"/>
    <lineage>
        <taxon>Bacteria</taxon>
        <taxon>Pseudomonadati</taxon>
        <taxon>Pseudomonadota</taxon>
        <taxon>Betaproteobacteria</taxon>
        <taxon>Burkholderiales</taxon>
        <taxon>Alcaligenaceae</taxon>
        <taxon>Bordetella</taxon>
    </lineage>
</organism>
<dbReference type="Gene3D" id="3.30.465.10">
    <property type="match status" value="1"/>
</dbReference>
<evidence type="ECO:0000313" key="5">
    <source>
        <dbReference type="EMBL" id="ANN71699.1"/>
    </source>
</evidence>
<evidence type="ECO:0000259" key="4">
    <source>
        <dbReference type="PROSITE" id="PS51387"/>
    </source>
</evidence>
<proteinExistence type="predicted"/>
<dbReference type="InterPro" id="IPR016167">
    <property type="entry name" value="FAD-bd_PCMH_sub1"/>
</dbReference>
<dbReference type="Gene3D" id="3.30.390.50">
    <property type="entry name" value="CO dehydrogenase flavoprotein, C-terminal domain"/>
    <property type="match status" value="1"/>
</dbReference>
<dbReference type="GO" id="GO:0071949">
    <property type="term" value="F:FAD binding"/>
    <property type="evidence" value="ECO:0007669"/>
    <property type="project" value="InterPro"/>
</dbReference>
<dbReference type="AlphaFoldDB" id="A0A193FXF5"/>
<evidence type="ECO:0000256" key="2">
    <source>
        <dbReference type="ARBA" id="ARBA00022827"/>
    </source>
</evidence>
<keyword evidence="1" id="KW-0285">Flavoprotein</keyword>
<dbReference type="InterPro" id="IPR002346">
    <property type="entry name" value="Mopterin_DH_FAD-bd"/>
</dbReference>
<dbReference type="InterPro" id="IPR051312">
    <property type="entry name" value="Diverse_Substr_Oxidored"/>
</dbReference>
<reference evidence="5 6" key="1">
    <citation type="submission" date="2016-06" db="EMBL/GenBank/DDBJ databases">
        <title>Complete genome sequences of Bordetella bronchialis and Bordetella flabilis.</title>
        <authorList>
            <person name="LiPuma J.J."/>
            <person name="Spilker T."/>
        </authorList>
    </citation>
    <scope>NUCLEOTIDE SEQUENCE [LARGE SCALE GENOMIC DNA]</scope>
    <source>
        <strain evidence="5 6">AU17976</strain>
    </source>
</reference>
<dbReference type="SUPFAM" id="SSF56176">
    <property type="entry name" value="FAD-binding/transporter-associated domain-like"/>
    <property type="match status" value="1"/>
</dbReference>
<dbReference type="EMBL" id="CP016171">
    <property type="protein sequence ID" value="ANN71699.1"/>
    <property type="molecule type" value="Genomic_DNA"/>
</dbReference>
<dbReference type="Gene3D" id="3.30.43.10">
    <property type="entry name" value="Uridine Diphospho-n-acetylenolpyruvylglucosamine Reductase, domain 2"/>
    <property type="match status" value="1"/>
</dbReference>
<dbReference type="PROSITE" id="PS51387">
    <property type="entry name" value="FAD_PCMH"/>
    <property type="match status" value="1"/>
</dbReference>
<dbReference type="PANTHER" id="PTHR42659:SF2">
    <property type="entry name" value="XANTHINE DEHYDROGENASE SUBUNIT C-RELATED"/>
    <property type="match status" value="1"/>
</dbReference>
<dbReference type="InterPro" id="IPR036318">
    <property type="entry name" value="FAD-bd_PCMH-like_sf"/>
</dbReference>
<keyword evidence="3" id="KW-0560">Oxidoreductase</keyword>
<evidence type="ECO:0000256" key="1">
    <source>
        <dbReference type="ARBA" id="ARBA00022630"/>
    </source>
</evidence>
<name>A0A193FXF5_9BORD</name>
<dbReference type="InterPro" id="IPR016169">
    <property type="entry name" value="FAD-bd_PCMH_sub2"/>
</dbReference>
<dbReference type="Proteomes" id="UP000092213">
    <property type="component" value="Chromosome"/>
</dbReference>
<dbReference type="SMART" id="SM01092">
    <property type="entry name" value="CO_deh_flav_C"/>
    <property type="match status" value="1"/>
</dbReference>
<accession>A0A193FXF5</accession>
<dbReference type="RefSeq" id="WP_066669262.1">
    <property type="nucleotide sequence ID" value="NZ_CP016171.1"/>
</dbReference>
<evidence type="ECO:0000313" key="6">
    <source>
        <dbReference type="Proteomes" id="UP000092213"/>
    </source>
</evidence>
<dbReference type="SUPFAM" id="SSF55447">
    <property type="entry name" value="CO dehydrogenase flavoprotein C-terminal domain-like"/>
    <property type="match status" value="1"/>
</dbReference>
<gene>
    <name evidence="5" type="ORF">BAU08_10465</name>
</gene>
<protein>
    <recommendedName>
        <fullName evidence="4">FAD-binding PCMH-type domain-containing protein</fullName>
    </recommendedName>
</protein>
<dbReference type="STRING" id="463025.BAU08_10465"/>
<dbReference type="Pfam" id="PF03450">
    <property type="entry name" value="CO_deh_flav_C"/>
    <property type="match status" value="1"/>
</dbReference>
<dbReference type="InterPro" id="IPR016166">
    <property type="entry name" value="FAD-bd_PCMH"/>
</dbReference>
<evidence type="ECO:0000256" key="3">
    <source>
        <dbReference type="ARBA" id="ARBA00023002"/>
    </source>
</evidence>
<dbReference type="InterPro" id="IPR005107">
    <property type="entry name" value="CO_DH_flav_C"/>
</dbReference>
<dbReference type="Pfam" id="PF00941">
    <property type="entry name" value="FAD_binding_5"/>
    <property type="match status" value="1"/>
</dbReference>
<dbReference type="GO" id="GO:0016491">
    <property type="term" value="F:oxidoreductase activity"/>
    <property type="evidence" value="ECO:0007669"/>
    <property type="project" value="UniProtKB-KW"/>
</dbReference>
<feature type="domain" description="FAD-binding PCMH-type" evidence="4">
    <location>
        <begin position="1"/>
        <end position="178"/>
    </location>
</feature>
<sequence length="287" mass="30898">MRAKRFFLHRPKDLDEAIALKARHGDAATFHAGGTELLVALKAHVLRYEHVIDLKQIAPLKGVRLRDDGTISIGSLTSHDTIANDPIVRASLPGYAELSEHVANIRVRIAGTLGGVLCFAEPHADAPTMLCALDAWVVLRGPQGEREVPSRDFHLGEFATAREDDEILASIEIAPQSAGTRSAYRSFGHTERPAVGVAAVWSTDNPQRLGLWAGALSPRPVRLARAEEAAAGLAGDLPADQVWDRLRDAVAADAQAVEAHDDLHGGADYKRHLVSVLAERAIKACLP</sequence>
<dbReference type="InterPro" id="IPR036683">
    <property type="entry name" value="CO_DH_flav_C_dom_sf"/>
</dbReference>
<dbReference type="PANTHER" id="PTHR42659">
    <property type="entry name" value="XANTHINE DEHYDROGENASE SUBUNIT C-RELATED"/>
    <property type="match status" value="1"/>
</dbReference>